<dbReference type="AlphaFoldDB" id="A0A183J3V3"/>
<evidence type="ECO:0000313" key="3">
    <source>
        <dbReference type="WBParaSite" id="SBAD_0001091801-mRNA-1"/>
    </source>
</evidence>
<reference evidence="1 2" key="2">
    <citation type="submission" date="2018-11" db="EMBL/GenBank/DDBJ databases">
        <authorList>
            <consortium name="Pathogen Informatics"/>
        </authorList>
    </citation>
    <scope>NUCLEOTIDE SEQUENCE [LARGE SCALE GENOMIC DNA]</scope>
</reference>
<reference evidence="3" key="1">
    <citation type="submission" date="2016-06" db="UniProtKB">
        <authorList>
            <consortium name="WormBaseParasite"/>
        </authorList>
    </citation>
    <scope>IDENTIFICATION</scope>
</reference>
<evidence type="ECO:0000313" key="1">
    <source>
        <dbReference type="EMBL" id="VDP32737.1"/>
    </source>
</evidence>
<accession>A0A183J3V3</accession>
<dbReference type="EMBL" id="UZAM01014241">
    <property type="protein sequence ID" value="VDP32737.1"/>
    <property type="molecule type" value="Genomic_DNA"/>
</dbReference>
<organism evidence="3">
    <name type="scientific">Soboliphyme baturini</name>
    <dbReference type="NCBI Taxonomy" id="241478"/>
    <lineage>
        <taxon>Eukaryota</taxon>
        <taxon>Metazoa</taxon>
        <taxon>Ecdysozoa</taxon>
        <taxon>Nematoda</taxon>
        <taxon>Enoplea</taxon>
        <taxon>Dorylaimia</taxon>
        <taxon>Dioctophymatida</taxon>
        <taxon>Dioctophymatoidea</taxon>
        <taxon>Soboliphymatidae</taxon>
        <taxon>Soboliphyme</taxon>
    </lineage>
</organism>
<proteinExistence type="predicted"/>
<sequence>MSSDWSTYLADFGKEDGRYIRVQPTTAVCVLEKVYEHEKRKGTLFGKSKDKDRKKLLDTILKQLKSHVNGSGAS</sequence>
<dbReference type="Proteomes" id="UP000270296">
    <property type="component" value="Unassembled WGS sequence"/>
</dbReference>
<keyword evidence="2" id="KW-1185">Reference proteome</keyword>
<dbReference type="WBParaSite" id="SBAD_0001091801-mRNA-1">
    <property type="protein sequence ID" value="SBAD_0001091801-mRNA-1"/>
    <property type="gene ID" value="SBAD_0001091801"/>
</dbReference>
<evidence type="ECO:0000313" key="2">
    <source>
        <dbReference type="Proteomes" id="UP000270296"/>
    </source>
</evidence>
<gene>
    <name evidence="1" type="ORF">SBAD_LOCUS10550</name>
</gene>
<dbReference type="OrthoDB" id="5839770at2759"/>
<protein>
    <submittedName>
        <fullName evidence="3">SRP9-21 domain-containing protein</fullName>
    </submittedName>
</protein>
<name>A0A183J3V3_9BILA</name>